<dbReference type="EnsemblMetazoa" id="XM_019907515.1">
    <property type="protein sequence ID" value="XP_019763074.1"/>
    <property type="gene ID" value="LOC109539637"/>
</dbReference>
<keyword evidence="3" id="KW-0343">GTPase activation</keyword>
<dbReference type="Proteomes" id="UP000019118">
    <property type="component" value="Unassembled WGS sequence"/>
</dbReference>
<dbReference type="GO" id="GO:0005737">
    <property type="term" value="C:cytoplasm"/>
    <property type="evidence" value="ECO:0007669"/>
    <property type="project" value="UniProtKB-SubCell"/>
</dbReference>
<evidence type="ECO:0000259" key="6">
    <source>
        <dbReference type="Pfam" id="PF14656"/>
    </source>
</evidence>
<sequence>MSCEIRVTATIQDIPSIRRCLFPTDDHRGTESWLQTCHIAASPTGDVLAIANERRLVILSSKWDSTLSRSLFQINFADSIHDYDKVKAALCLPIVGESHSSHVGPDWICTVLGFDSGYVRFYTESGDLLFEEQFHSENITGIKCQSQHNPRPDLSPELHPEELYIHYQSNVCLVSGQQLFENLKNLRSQLARVQAKGSPIEFKGVPLSVRKWGFQDQSSVNDVAVIGLNMTNTFDHLLTASVCGGFEAKYRNTAPNSTLVLAAGSKPFLGYHYALEGVTQPVLSDVAKAVASKLKSALPGWLTGAKSETKEVTIAMHPVENMALRFGLCDLRRTASEIFLSPSKKLAAVSDSLGRVLLIDSYRGVILKNFKGYREAQCAFLQVPDERKSKHRFGNKVATFLLIYSPKKGTLEIFTVQQGTKIVTFSASKYSKLLYITHGLMGFTTTSKSRYVCQYTCVFLDNDGQIREISVPFHFALAEKSSIRARDIHLHKKLRQLIKTDCPSEVDLDKEIFHICTELKTVELRQQTLEMLLNHERISAEVLARCLQHFLDDPAEGDAQSTFRVLCTNAKSVLELYLFAVSTSCEAPENDNNADHNNKLNLEERDLQGLQKLLDLATATQNEDRNTPRVRFSSYKNFPVSSFLWCFDLTSADEIGLKPDTEELELLKSSEVLFRDYISGTRHNLSEFSSALLVSRVRIKDLFNLAIHYWVFRSLDISLNLEQDMYNFLQVITALGRMANKEILADVETVGVSGFWGDIRETLANNARSFPALMAAMLCKHVMQRDELQDLEDNMELLTKEDIEWSLLIGKLEDISTLNLVLGFKPQLQRPVLPKLSHEKVDISLKYILQNGKGSVSELTARWLTTCGIGPQQIVLNDKIISHASANPDQNQDISEGMHLEMIQQVNSEAVFKYLNLLKQQFPYSLEVNNLLSNVCWEYALAWRRDIKDLSNLRAALQCLKEVPDKRVRAGLFQLMWNTHLKIVLEASCKLINKVGKLPKERLCQQDTGLSDKEIAEFIEISTDFLDSFLDTLQSEPDLPKPEVKFEPLFENSGPLALIELAVQQKRADYGLLHLHYQLCVVLHMITKFNVKHAKPVNNLFEPSLAGFFFTDLQRQQDVSWNKSDVRTNSSREQFLRKIITSSLETVTLDDDGQVYCKEHMEWMDKCLMLTRIWNLNVDSFRRYQIILLYMSGYDLVAQDLIPAVDEPELLGEDLLKVAGNRLGQFLSSSVNLGENIAALSPMLSRYIDSLNEGSCSPSNLTNIKVLANQAKNCIGESQKELFKLAELLLDACDTLEQIRDADANNA</sequence>
<protein>
    <recommendedName>
        <fullName evidence="9">Rab3-GAP regulatory subunit N-terminal domain-containing protein</fullName>
    </recommendedName>
</protein>
<dbReference type="InterPro" id="IPR029257">
    <property type="entry name" value="RAB3GAP2_C"/>
</dbReference>
<evidence type="ECO:0000256" key="1">
    <source>
        <dbReference type="ARBA" id="ARBA00004496"/>
    </source>
</evidence>
<dbReference type="Pfam" id="PF14655">
    <property type="entry name" value="RAB3GAP2_N"/>
    <property type="match status" value="1"/>
</dbReference>
<feature type="domain" description="Rab3-GAP regulatory subunit N-terminal" evidence="5">
    <location>
        <begin position="33"/>
        <end position="434"/>
    </location>
</feature>
<evidence type="ECO:0000313" key="8">
    <source>
        <dbReference type="Proteomes" id="UP000019118"/>
    </source>
</evidence>
<dbReference type="PANTHER" id="PTHR12472">
    <property type="entry name" value="RAB3-GAP REGULATORY DOMAIN"/>
    <property type="match status" value="1"/>
</dbReference>
<reference evidence="8" key="1">
    <citation type="journal article" date="2013" name="Genome Biol.">
        <title>Draft genome of the mountain pine beetle, Dendroctonus ponderosae Hopkins, a major forest pest.</title>
        <authorList>
            <person name="Keeling C.I."/>
            <person name="Yuen M.M."/>
            <person name="Liao N.Y."/>
            <person name="Docking T.R."/>
            <person name="Chan S.K."/>
            <person name="Taylor G.A."/>
            <person name="Palmquist D.L."/>
            <person name="Jackman S.D."/>
            <person name="Nguyen A."/>
            <person name="Li M."/>
            <person name="Henderson H."/>
            <person name="Janes J.K."/>
            <person name="Zhao Y."/>
            <person name="Pandoh P."/>
            <person name="Moore R."/>
            <person name="Sperling F.A."/>
            <person name="Huber D.P."/>
            <person name="Birol I."/>
            <person name="Jones S.J."/>
            <person name="Bohlmann J."/>
        </authorList>
    </citation>
    <scope>NUCLEOTIDE SEQUENCE</scope>
</reference>
<name>A0AAR5PPY3_DENPD</name>
<evidence type="ECO:0000259" key="5">
    <source>
        <dbReference type="Pfam" id="PF14655"/>
    </source>
</evidence>
<dbReference type="GeneID" id="109539637"/>
<keyword evidence="8" id="KW-1185">Reference proteome</keyword>
<evidence type="ECO:0008006" key="9">
    <source>
        <dbReference type="Google" id="ProtNLM"/>
    </source>
</evidence>
<dbReference type="InterPro" id="IPR026059">
    <property type="entry name" value="Rab3GAP2"/>
</dbReference>
<feature type="domain" description="Rab3GAP regulatory subunit C-terminal" evidence="6">
    <location>
        <begin position="701"/>
        <end position="1272"/>
    </location>
</feature>
<accession>A0AAR5PPY3</accession>
<dbReference type="KEGG" id="dpa:109539637"/>
<proteinExistence type="inferred from homology"/>
<dbReference type="Pfam" id="PF14656">
    <property type="entry name" value="RAB3GAP2_C"/>
    <property type="match status" value="1"/>
</dbReference>
<evidence type="ECO:0000313" key="7">
    <source>
        <dbReference type="EnsemblMetazoa" id="XP_019763074.1"/>
    </source>
</evidence>
<comment type="subcellular location">
    <subcellularLocation>
        <location evidence="1">Cytoplasm</location>
    </subcellularLocation>
</comment>
<organism evidence="7 8">
    <name type="scientific">Dendroctonus ponderosae</name>
    <name type="common">Mountain pine beetle</name>
    <dbReference type="NCBI Taxonomy" id="77166"/>
    <lineage>
        <taxon>Eukaryota</taxon>
        <taxon>Metazoa</taxon>
        <taxon>Ecdysozoa</taxon>
        <taxon>Arthropoda</taxon>
        <taxon>Hexapoda</taxon>
        <taxon>Insecta</taxon>
        <taxon>Pterygota</taxon>
        <taxon>Neoptera</taxon>
        <taxon>Endopterygota</taxon>
        <taxon>Coleoptera</taxon>
        <taxon>Polyphaga</taxon>
        <taxon>Cucujiformia</taxon>
        <taxon>Curculionidae</taxon>
        <taxon>Scolytinae</taxon>
        <taxon>Dendroctonus</taxon>
    </lineage>
</organism>
<dbReference type="GO" id="GO:0005096">
    <property type="term" value="F:GTPase activator activity"/>
    <property type="evidence" value="ECO:0007669"/>
    <property type="project" value="UniProtKB-KW"/>
</dbReference>
<evidence type="ECO:0000256" key="4">
    <source>
        <dbReference type="ARBA" id="ARBA00022490"/>
    </source>
</evidence>
<dbReference type="PANTHER" id="PTHR12472:SF0">
    <property type="entry name" value="RAB3 GTPASE-ACTIVATING PROTEIN NON-CATALYTIC SUBUNIT"/>
    <property type="match status" value="1"/>
</dbReference>
<dbReference type="InterPro" id="IPR032839">
    <property type="entry name" value="RAB3GAP_N"/>
</dbReference>
<comment type="similarity">
    <text evidence="2">Belongs to the Rab3-GAP regulatory subunit family.</text>
</comment>
<reference evidence="7" key="2">
    <citation type="submission" date="2024-08" db="UniProtKB">
        <authorList>
            <consortium name="EnsemblMetazoa"/>
        </authorList>
    </citation>
    <scope>IDENTIFICATION</scope>
</reference>
<evidence type="ECO:0000256" key="2">
    <source>
        <dbReference type="ARBA" id="ARBA00008153"/>
    </source>
</evidence>
<keyword evidence="4" id="KW-0963">Cytoplasm</keyword>
<evidence type="ECO:0000256" key="3">
    <source>
        <dbReference type="ARBA" id="ARBA00022468"/>
    </source>
</evidence>